<dbReference type="Pfam" id="PF03572">
    <property type="entry name" value="Peptidase_S41"/>
    <property type="match status" value="1"/>
</dbReference>
<dbReference type="AlphaFoldDB" id="A0A369QQT8"/>
<dbReference type="EMBL" id="QASA01000001">
    <property type="protein sequence ID" value="RDC65597.1"/>
    <property type="molecule type" value="Genomic_DNA"/>
</dbReference>
<dbReference type="SUPFAM" id="SSF52096">
    <property type="entry name" value="ClpP/crotonase"/>
    <property type="match status" value="1"/>
</dbReference>
<dbReference type="SMART" id="SM00245">
    <property type="entry name" value="TSPc"/>
    <property type="match status" value="1"/>
</dbReference>
<dbReference type="Proteomes" id="UP000253919">
    <property type="component" value="Unassembled WGS sequence"/>
</dbReference>
<accession>A0A369QQT8</accession>
<dbReference type="Pfam" id="PF14684">
    <property type="entry name" value="Tricorn_C1"/>
    <property type="match status" value="1"/>
</dbReference>
<dbReference type="RefSeq" id="WP_115374585.1">
    <property type="nucleotide sequence ID" value="NZ_QASA01000001.1"/>
</dbReference>
<evidence type="ECO:0000259" key="1">
    <source>
        <dbReference type="SMART" id="SM00245"/>
    </source>
</evidence>
<dbReference type="CDD" id="cd07563">
    <property type="entry name" value="Peptidase_S41_IRBP"/>
    <property type="match status" value="1"/>
</dbReference>
<dbReference type="InterPro" id="IPR029045">
    <property type="entry name" value="ClpP/crotonase-like_dom_sf"/>
</dbReference>
<sequence>MKVLVLFVIAVSIILFSRCAVTNPGPNKAIAPPDSFLRENGTVNPIIRGYWQSIGNGYMLDATSDSILLYSYTKNFCYKEKNDYLEGLLNSNARFVLHNDTLSIYGADFGAKSTALQIKRDYIKIDRLPENHLSFSQMQNLGAKQLFNLFIQTYQENYAFSQERNLDWNAIKTEYASKISDSTTEEELFELLGQIVTRTKDQHTKVIKENGQTLQYGMTPSAEIVAAVFKSQSDVKNLNDYFNLFFNTNYKNISDSLLHGKGYKVANGKLEWGSLNNNIGYISIYSFDGFAPKGYSRKQQIDSLNYYLDHIIQACQEKKAIILDVSFNFGGYDAASLTLASYFTDKRKLAYTSQVYQNEAFHDEAKVYIQPADKVIFTKPVYILMTDISRSQAEVFAMTMKANAHVKLVGTNTLGILSGMLGKSIGRFYCTLSNQRLILPNGKYYEVSGVEPDIKMSVFTKENIFGGHKEAVRKIVEIIEKQ</sequence>
<evidence type="ECO:0000313" key="2">
    <source>
        <dbReference type="EMBL" id="RDC65597.1"/>
    </source>
</evidence>
<evidence type="ECO:0000313" key="3">
    <source>
        <dbReference type="Proteomes" id="UP000253919"/>
    </source>
</evidence>
<dbReference type="OrthoDB" id="9812068at2"/>
<name>A0A369QQT8_9BACT</name>
<dbReference type="Gene3D" id="3.90.226.10">
    <property type="entry name" value="2-enoyl-CoA Hydratase, Chain A, domain 1"/>
    <property type="match status" value="1"/>
</dbReference>
<dbReference type="GO" id="GO:0008236">
    <property type="term" value="F:serine-type peptidase activity"/>
    <property type="evidence" value="ECO:0007669"/>
    <property type="project" value="InterPro"/>
</dbReference>
<gene>
    <name evidence="2" type="ORF">AHMF7616_04227</name>
</gene>
<organism evidence="2 3">
    <name type="scientific">Adhaeribacter pallidiroseus</name>
    <dbReference type="NCBI Taxonomy" id="2072847"/>
    <lineage>
        <taxon>Bacteria</taxon>
        <taxon>Pseudomonadati</taxon>
        <taxon>Bacteroidota</taxon>
        <taxon>Cytophagia</taxon>
        <taxon>Cytophagales</taxon>
        <taxon>Hymenobacteraceae</taxon>
        <taxon>Adhaeribacter</taxon>
    </lineage>
</organism>
<keyword evidence="3" id="KW-1185">Reference proteome</keyword>
<reference evidence="2 3" key="1">
    <citation type="submission" date="2018-04" db="EMBL/GenBank/DDBJ databases">
        <title>Adhaeribacter sp. HMF7616 genome sequencing and assembly.</title>
        <authorList>
            <person name="Kang H."/>
            <person name="Kang J."/>
            <person name="Cha I."/>
            <person name="Kim H."/>
            <person name="Joh K."/>
        </authorList>
    </citation>
    <scope>NUCLEOTIDE SEQUENCE [LARGE SCALE GENOMIC DNA]</scope>
    <source>
        <strain evidence="2 3">HMF7616</strain>
    </source>
</reference>
<feature type="domain" description="Tail specific protease" evidence="1">
    <location>
        <begin position="246"/>
        <end position="457"/>
    </location>
</feature>
<dbReference type="InterPro" id="IPR028204">
    <property type="entry name" value="Tricorn_C1"/>
</dbReference>
<dbReference type="InterPro" id="IPR005151">
    <property type="entry name" value="Tail-specific_protease"/>
</dbReference>
<comment type="caution">
    <text evidence="2">The sequence shown here is derived from an EMBL/GenBank/DDBJ whole genome shotgun (WGS) entry which is preliminary data.</text>
</comment>
<dbReference type="Gene3D" id="3.30.750.44">
    <property type="match status" value="1"/>
</dbReference>
<protein>
    <recommendedName>
        <fullName evidence="1">Tail specific protease domain-containing protein</fullName>
    </recommendedName>
</protein>
<dbReference type="GO" id="GO:0006508">
    <property type="term" value="P:proteolysis"/>
    <property type="evidence" value="ECO:0007669"/>
    <property type="project" value="InterPro"/>
</dbReference>
<dbReference type="PANTHER" id="PTHR11261">
    <property type="entry name" value="INTERPHOTORECEPTOR RETINOID-BINDING PROTEIN"/>
    <property type="match status" value="1"/>
</dbReference>
<proteinExistence type="predicted"/>
<dbReference type="PANTHER" id="PTHR11261:SF3">
    <property type="entry name" value="RETINOL-BINDING PROTEIN 3"/>
    <property type="match status" value="1"/>
</dbReference>